<dbReference type="InterPro" id="IPR027417">
    <property type="entry name" value="P-loop_NTPase"/>
</dbReference>
<dbReference type="AlphaFoldDB" id="A0A8J8T8Z2"/>
<reference evidence="4" key="1">
    <citation type="submission" date="2019-06" db="EMBL/GenBank/DDBJ databases">
        <authorList>
            <person name="Zheng W."/>
        </authorList>
    </citation>
    <scope>NUCLEOTIDE SEQUENCE</scope>
    <source>
        <strain evidence="4">QDHG01</strain>
    </source>
</reference>
<feature type="coiled-coil region" evidence="1">
    <location>
        <begin position="187"/>
        <end position="247"/>
    </location>
</feature>
<evidence type="ECO:0000256" key="2">
    <source>
        <dbReference type="SAM" id="MobiDB-lite"/>
    </source>
</evidence>
<feature type="domain" description="Hint" evidence="3">
    <location>
        <begin position="383"/>
        <end position="495"/>
    </location>
</feature>
<evidence type="ECO:0000313" key="4">
    <source>
        <dbReference type="EMBL" id="TNV86689.1"/>
    </source>
</evidence>
<dbReference type="Proteomes" id="UP000785679">
    <property type="component" value="Unassembled WGS sequence"/>
</dbReference>
<gene>
    <name evidence="4" type="ORF">FGO68_gene1238</name>
</gene>
<feature type="compositionally biased region" description="Low complexity" evidence="2">
    <location>
        <begin position="321"/>
        <end position="331"/>
    </location>
</feature>
<dbReference type="SMART" id="SM00306">
    <property type="entry name" value="HintN"/>
    <property type="match status" value="1"/>
</dbReference>
<dbReference type="EMBL" id="RRYP01000896">
    <property type="protein sequence ID" value="TNV86689.1"/>
    <property type="molecule type" value="Genomic_DNA"/>
</dbReference>
<dbReference type="Gene3D" id="2.170.16.10">
    <property type="entry name" value="Hedgehog/Intein (Hint) domain"/>
    <property type="match status" value="1"/>
</dbReference>
<dbReference type="CDD" id="cd00081">
    <property type="entry name" value="Hint"/>
    <property type="match status" value="1"/>
</dbReference>
<comment type="caution">
    <text evidence="4">The sequence shown here is derived from an EMBL/GenBank/DDBJ whole genome shotgun (WGS) entry which is preliminary data.</text>
</comment>
<feature type="compositionally biased region" description="Basic and acidic residues" evidence="2">
    <location>
        <begin position="333"/>
        <end position="353"/>
    </location>
</feature>
<keyword evidence="1" id="KW-0175">Coiled coil</keyword>
<dbReference type="InterPro" id="IPR036844">
    <property type="entry name" value="Hint_dom_sf"/>
</dbReference>
<name>A0A8J8T8Z2_HALGN</name>
<proteinExistence type="predicted"/>
<sequence length="580" mass="66829">MVESHLFGNEQYVRAKIIDTPGFMDSSGTDTNTLEAIMSMLDKIKDSGFHIGLFCFSATETRCDGGILQALQMIQGLMTSDVLQHIVLVITQVNRLKAKKGEEQVSRVIDQVPDILRKSKLELNYTKSFVYHHQSNPNGLEDLNEFLRPKEAFQPQICKDYVENYVAGNPRQTQENLAKNSQMMQILLQVMSEMKESRELLAQQNKEILEKTTQAIATQQKNTQEMLKEMKIAHAQAREEFRKQKEQELAALKADSDARMQIVEKNHQMMVDMMKANAVQEQKRTAMLQEELAKRAAQQEEILKQMKVQASQKQREIEALQSQLAAQQQSSDARMREQEQHNRKKLEEMQISHSEQTKKIEELQHKIANQPRQVVNHYHDDGFGCFSYGTMIRKLEPNDQIAEIPIELVEAGDRVCSIDKNGNIIYDLVVLVDHTKNAHELKTNMKHITYYDNNISAEREIVLTSHHHIYVNREGKIQRMASKHVKISDFLLLIIEGQPELQLIEILNIEDKPTTKPVVNVFTLDSYNIIANNIHCSTHTDGDGDDLLFNVVNFCYHKITHKTPTIAFYLNKGYKKLFRK</sequence>
<dbReference type="Gene3D" id="3.40.50.300">
    <property type="entry name" value="P-loop containing nucleotide triphosphate hydrolases"/>
    <property type="match status" value="1"/>
</dbReference>
<protein>
    <recommendedName>
        <fullName evidence="3">Hint domain-containing protein</fullName>
    </recommendedName>
</protein>
<dbReference type="InterPro" id="IPR003587">
    <property type="entry name" value="Hint_dom_N"/>
</dbReference>
<organism evidence="4 5">
    <name type="scientific">Halteria grandinella</name>
    <dbReference type="NCBI Taxonomy" id="5974"/>
    <lineage>
        <taxon>Eukaryota</taxon>
        <taxon>Sar</taxon>
        <taxon>Alveolata</taxon>
        <taxon>Ciliophora</taxon>
        <taxon>Intramacronucleata</taxon>
        <taxon>Spirotrichea</taxon>
        <taxon>Stichotrichia</taxon>
        <taxon>Sporadotrichida</taxon>
        <taxon>Halteriidae</taxon>
        <taxon>Halteria</taxon>
    </lineage>
</organism>
<feature type="region of interest" description="Disordered" evidence="2">
    <location>
        <begin position="321"/>
        <end position="353"/>
    </location>
</feature>
<dbReference type="SUPFAM" id="SSF52540">
    <property type="entry name" value="P-loop containing nucleoside triphosphate hydrolases"/>
    <property type="match status" value="1"/>
</dbReference>
<evidence type="ECO:0000313" key="5">
    <source>
        <dbReference type="Proteomes" id="UP000785679"/>
    </source>
</evidence>
<dbReference type="SUPFAM" id="SSF51294">
    <property type="entry name" value="Hedgehog/intein (Hint) domain"/>
    <property type="match status" value="1"/>
</dbReference>
<evidence type="ECO:0000259" key="3">
    <source>
        <dbReference type="SMART" id="SM00306"/>
    </source>
</evidence>
<keyword evidence="5" id="KW-1185">Reference proteome</keyword>
<dbReference type="OrthoDB" id="8954335at2759"/>
<evidence type="ECO:0000256" key="1">
    <source>
        <dbReference type="SAM" id="Coils"/>
    </source>
</evidence>
<accession>A0A8J8T8Z2</accession>